<evidence type="ECO:0000313" key="3">
    <source>
        <dbReference type="EMBL" id="BAL45423.1"/>
    </source>
</evidence>
<proteinExistence type="predicted"/>
<gene>
    <name evidence="2" type="ORF">CSUB_C0498</name>
    <name evidence="3" type="ORF">HGMM_F14A09C03</name>
    <name evidence="1" type="ORF">HGMM_F33F07C05</name>
</gene>
<dbReference type="AlphaFoldDB" id="E6N5I0"/>
<dbReference type="EMBL" id="AP011840">
    <property type="protein sequence ID" value="BAJ47549.1"/>
    <property type="molecule type" value="Genomic_DNA"/>
</dbReference>
<dbReference type="Pfam" id="PF08734">
    <property type="entry name" value="GYD"/>
    <property type="match status" value="1"/>
</dbReference>
<accession>E6N5I0</accession>
<reference evidence="1 4" key="2">
    <citation type="journal article" date="2011" name="Nucleic Acids Res.">
        <title>Insights into the evolution of Archaea and eukaryotic protein modifier systems revealed by the genome of a novel archaeal group.</title>
        <authorList>
            <person name="Nunoura T."/>
            <person name="Takaki Y."/>
            <person name="Kakuta J."/>
            <person name="Nishi S."/>
            <person name="Sugahara J."/>
            <person name="Kazama H."/>
            <person name="Chee G."/>
            <person name="Hattori M."/>
            <person name="Kanai A."/>
            <person name="Atomi H."/>
            <person name="Takai K."/>
            <person name="Takami H."/>
        </authorList>
    </citation>
    <scope>NUCLEOTIDE SEQUENCE [LARGE SCALE GENOMIC DNA]</scope>
</reference>
<dbReference type="EMBL" id="BA000048">
    <property type="protein sequence ID" value="BAJ50359.1"/>
    <property type="molecule type" value="Genomic_DNA"/>
</dbReference>
<dbReference type="EMBL" id="AP012034">
    <property type="protein sequence ID" value="BAL45423.1"/>
    <property type="molecule type" value="Genomic_DNA"/>
</dbReference>
<dbReference type="Proteomes" id="UP000008120">
    <property type="component" value="Chromosome"/>
</dbReference>
<dbReference type="InterPro" id="IPR014845">
    <property type="entry name" value="GYD/TTHA1554"/>
</dbReference>
<organism evidence="1 4">
    <name type="scientific">Caldiarchaeum subterraneum</name>
    <dbReference type="NCBI Taxonomy" id="311458"/>
    <lineage>
        <taxon>Archaea</taxon>
        <taxon>Nitrososphaerota</taxon>
        <taxon>Candidatus Caldarchaeales</taxon>
        <taxon>Candidatus Caldarchaeaceae</taxon>
        <taxon>Candidatus Caldarchaeum</taxon>
    </lineage>
</organism>
<evidence type="ECO:0000313" key="4">
    <source>
        <dbReference type="Proteomes" id="UP000008120"/>
    </source>
</evidence>
<protein>
    <recommendedName>
        <fullName evidence="5">GYD domain-containing protein</fullName>
    </recommendedName>
</protein>
<dbReference type="BioCyc" id="CCAL311458:G131R-506-MONOMER"/>
<evidence type="ECO:0000313" key="2">
    <source>
        <dbReference type="EMBL" id="BAJ50359.1"/>
    </source>
</evidence>
<dbReference type="KEGG" id="csu:CSUB_C0498"/>
<name>E6N5I0_CALS0</name>
<evidence type="ECO:0008006" key="5">
    <source>
        <dbReference type="Google" id="ProtNLM"/>
    </source>
</evidence>
<evidence type="ECO:0000313" key="1">
    <source>
        <dbReference type="EMBL" id="BAJ47549.1"/>
    </source>
</evidence>
<sequence length="88" mass="10318">MHFVTLIRFKKKLTKEDVDRTDRIIRENPSVKVREMLWTFGHYDGILVAEAPDAETYLKFILQFTDYLSTETLAAFPREQALKLAGLR</sequence>
<dbReference type="STRING" id="311458.CSUB_C0498"/>
<reference evidence="1 4" key="1">
    <citation type="journal article" date="2005" name="Environ. Microbiol.">
        <title>Genetic and functional properties of uncultivated thermophilic crenarchaeotes from a subsurface gold mine as revealed by analysis of genome fragments.</title>
        <authorList>
            <person name="Nunoura T."/>
            <person name="Hirayama H."/>
            <person name="Takami H."/>
            <person name="Oida H."/>
            <person name="Nishi S."/>
            <person name="Shimamura S."/>
            <person name="Suzuki Y."/>
            <person name="Inagaki F."/>
            <person name="Takai K."/>
            <person name="Nealson K.H."/>
            <person name="Horikoshi K."/>
        </authorList>
    </citation>
    <scope>NUCLEOTIDE SEQUENCE [LARGE SCALE GENOMIC DNA]</scope>
</reference>